<dbReference type="OrthoDB" id="2399539at2759"/>
<feature type="compositionally biased region" description="Low complexity" evidence="9">
    <location>
        <begin position="1017"/>
        <end position="1034"/>
    </location>
</feature>
<evidence type="ECO:0000256" key="3">
    <source>
        <dbReference type="ARBA" id="ARBA00022833"/>
    </source>
</evidence>
<dbReference type="GO" id="GO:0043565">
    <property type="term" value="F:sequence-specific DNA binding"/>
    <property type="evidence" value="ECO:0007669"/>
    <property type="project" value="TreeGrafter"/>
</dbReference>
<dbReference type="InterPro" id="IPR036864">
    <property type="entry name" value="Zn2-C6_fun-type_DNA-bd_sf"/>
</dbReference>
<dbReference type="PROSITE" id="PS00463">
    <property type="entry name" value="ZN2_CY6_FUNGAL_1"/>
    <property type="match status" value="1"/>
</dbReference>
<dbReference type="InterPro" id="IPR052202">
    <property type="entry name" value="Yeast_MetPath_Reg"/>
</dbReference>
<dbReference type="SMART" id="SM00906">
    <property type="entry name" value="Fungal_trans"/>
    <property type="match status" value="1"/>
</dbReference>
<proteinExistence type="predicted"/>
<keyword evidence="2" id="KW-0479">Metal-binding</keyword>
<dbReference type="PROSITE" id="PS50048">
    <property type="entry name" value="ZN2_CY6_FUNGAL_2"/>
    <property type="match status" value="1"/>
</dbReference>
<dbReference type="SMART" id="SM00066">
    <property type="entry name" value="GAL4"/>
    <property type="match status" value="1"/>
</dbReference>
<evidence type="ECO:0000313" key="11">
    <source>
        <dbReference type="EMBL" id="EJS42548.1"/>
    </source>
</evidence>
<evidence type="ECO:0000256" key="8">
    <source>
        <dbReference type="SAM" id="Coils"/>
    </source>
</evidence>
<evidence type="ECO:0000256" key="9">
    <source>
        <dbReference type="SAM" id="MobiDB-lite"/>
    </source>
</evidence>
<feature type="domain" description="Zn(2)-C6 fungal-type" evidence="10">
    <location>
        <begin position="40"/>
        <end position="70"/>
    </location>
</feature>
<keyword evidence="3" id="KW-0862">Zinc</keyword>
<name>J8PYU1_SACAR</name>
<organism evidence="11 12">
    <name type="scientific">Saccharomyces arboricola (strain H-6 / AS 2.3317 / CBS 10644)</name>
    <name type="common">Yeast</name>
    <dbReference type="NCBI Taxonomy" id="1160507"/>
    <lineage>
        <taxon>Eukaryota</taxon>
        <taxon>Fungi</taxon>
        <taxon>Dikarya</taxon>
        <taxon>Ascomycota</taxon>
        <taxon>Saccharomycotina</taxon>
        <taxon>Saccharomycetes</taxon>
        <taxon>Saccharomycetales</taxon>
        <taxon>Saccharomycetaceae</taxon>
        <taxon>Saccharomyces</taxon>
    </lineage>
</organism>
<dbReference type="GO" id="GO:0006351">
    <property type="term" value="P:DNA-templated transcription"/>
    <property type="evidence" value="ECO:0007669"/>
    <property type="project" value="InterPro"/>
</dbReference>
<dbReference type="GO" id="GO:0008270">
    <property type="term" value="F:zinc ion binding"/>
    <property type="evidence" value="ECO:0007669"/>
    <property type="project" value="InterPro"/>
</dbReference>
<evidence type="ECO:0000256" key="6">
    <source>
        <dbReference type="ARBA" id="ARBA00023163"/>
    </source>
</evidence>
<feature type="region of interest" description="Disordered" evidence="9">
    <location>
        <begin position="1202"/>
        <end position="1230"/>
    </location>
</feature>
<feature type="region of interest" description="Disordered" evidence="9">
    <location>
        <begin position="870"/>
        <end position="966"/>
    </location>
</feature>
<keyword evidence="6" id="KW-0804">Transcription</keyword>
<dbReference type="Proteomes" id="UP000006968">
    <property type="component" value="Chromosome XII"/>
</dbReference>
<feature type="compositionally biased region" description="Low complexity" evidence="9">
    <location>
        <begin position="1218"/>
        <end position="1228"/>
    </location>
</feature>
<dbReference type="CDD" id="cd00067">
    <property type="entry name" value="GAL4"/>
    <property type="match status" value="1"/>
</dbReference>
<feature type="coiled-coil region" evidence="8">
    <location>
        <begin position="6"/>
        <end position="33"/>
    </location>
</feature>
<dbReference type="GO" id="GO:0000981">
    <property type="term" value="F:DNA-binding transcription factor activity, RNA polymerase II-specific"/>
    <property type="evidence" value="ECO:0007669"/>
    <property type="project" value="InterPro"/>
</dbReference>
<evidence type="ECO:0000313" key="12">
    <source>
        <dbReference type="Proteomes" id="UP000006968"/>
    </source>
</evidence>
<dbReference type="Pfam" id="PF04082">
    <property type="entry name" value="Fungal_trans"/>
    <property type="match status" value="1"/>
</dbReference>
<feature type="region of interest" description="Disordered" evidence="9">
    <location>
        <begin position="773"/>
        <end position="806"/>
    </location>
</feature>
<dbReference type="Pfam" id="PF00172">
    <property type="entry name" value="Zn_clus"/>
    <property type="match status" value="1"/>
</dbReference>
<evidence type="ECO:0000256" key="7">
    <source>
        <dbReference type="ARBA" id="ARBA00023242"/>
    </source>
</evidence>
<dbReference type="HOGENOM" id="CLU_004038_1_0_1"/>
<dbReference type="EMBL" id="ALIE01000145">
    <property type="protein sequence ID" value="EJS42548.1"/>
    <property type="molecule type" value="Genomic_DNA"/>
</dbReference>
<dbReference type="SUPFAM" id="SSF57701">
    <property type="entry name" value="Zn2/Cys6 DNA-binding domain"/>
    <property type="match status" value="1"/>
</dbReference>
<evidence type="ECO:0000256" key="4">
    <source>
        <dbReference type="ARBA" id="ARBA00023015"/>
    </source>
</evidence>
<dbReference type="PANTHER" id="PTHR47782">
    <property type="entry name" value="ZN(II)2CYS6 TRANSCRIPTION FACTOR (EUROFUNG)-RELATED"/>
    <property type="match status" value="1"/>
</dbReference>
<comment type="caution">
    <text evidence="11">The sequence shown here is derived from an EMBL/GenBank/DDBJ whole genome shotgun (WGS) entry which is preliminary data.</text>
</comment>
<reference evidence="11 12" key="1">
    <citation type="journal article" date="2013" name="BMC Genomics">
        <title>High quality de novo sequencing and assembly of the Saccharomyces arboricolus genome.</title>
        <authorList>
            <person name="Liti G."/>
            <person name="Nguyen Ba A.N."/>
            <person name="Blythe M."/>
            <person name="Mueller C.A."/>
            <person name="Bergstroem A."/>
            <person name="Cubillos F.A."/>
            <person name="Dafhnis-Calas F."/>
            <person name="Khoshraftar S."/>
            <person name="Malla S."/>
            <person name="Mehta N."/>
            <person name="Siow C.C."/>
            <person name="Warringer J."/>
            <person name="Moses A.M."/>
            <person name="Louis E.J."/>
            <person name="Nieduszynski C.A."/>
        </authorList>
    </citation>
    <scope>NUCLEOTIDE SEQUENCE [LARGE SCALE GENOMIC DNA]</scope>
    <source>
        <strain evidence="12">H-6 / AS 2.3317 / CBS 10644</strain>
    </source>
</reference>
<keyword evidence="5" id="KW-0238">DNA-binding</keyword>
<evidence type="ECO:0000256" key="1">
    <source>
        <dbReference type="ARBA" id="ARBA00004123"/>
    </source>
</evidence>
<dbReference type="InterPro" id="IPR001138">
    <property type="entry name" value="Zn2Cys6_DnaBD"/>
</dbReference>
<comment type="subcellular location">
    <subcellularLocation>
        <location evidence="1">Nucleus</location>
    </subcellularLocation>
</comment>
<evidence type="ECO:0000256" key="5">
    <source>
        <dbReference type="ARBA" id="ARBA00023125"/>
    </source>
</evidence>
<feature type="region of interest" description="Disordered" evidence="9">
    <location>
        <begin position="1015"/>
        <end position="1047"/>
    </location>
</feature>
<sequence length="1329" mass="149206">MGRPRKNVSQEKIQQLKRELELAGNRTDVLLQDKKGRSRSCLLCRRRKQRCDHKLPSCTACLKAGIKCVQPSKYSSSASNSNTPAAGTLPLPPYPIIKNEQQDSSVDVGVGVGASAGAGASLNDMTVIKPITAGNTIAGVADANTFKTPMNSVTSTFNSNLPNKDQYTVFLEKKLRSLETLLDLPPGCNQYNIKLSQYKKVSHLLESNGTSDYSRPNSNMVILPLPSLSNKPLENSNNGGGNLTLTPNDTSAITNNINNNHAICQSASLLNDPLESLDFTKCIFAKYNLKKEFLTYDPIFEFDEKLSRSFLDTFFTRLQFKYPILDEHEIYTFYDHYLHNKILIPPSSPSTSSSTPPSNSHSYSEIEFHFLSGRMWLVFSISAYLLMTTGKYKGFPPHRYFSTAIRHITKCGLHLNYVQQIELLTLLVLYIIRTDRDSLILYDIIKDVMGISKKKLHLNQWYPNDPFANKKLRLFWCVYLLERMICVAVGKPYTIKESEINLPLFNNDSFYTKGVHMTTPSTSNHGVQFINQSLKLRRIESQFVESLQLLKNDSKSVRQSRDQLPLVQKFFEDLEIWRKSYSTLDVKNFENETLKLYYYRSVRLLIQPYLEFFAPEDRLFRECQAAAGQICQLYKIFHQKTLNGHSTPAVHTVFVAGVTLIYCMWLARNFDDQRRKKLGDASKHTRPLISASLFSTMDDLRACSVCLYVMTERSNFARTFRDTFDQLMNATVGNLIERCGPDSSELIFMASSITNSTKPNNFGGKGKNIVDESISSTSTNNGTTSVTASNQSNSRSKSISHNGGMPPAVARIFGKGQAEEHAGFVENSQVDLAEQEKFKKKQGVLEKTSVPKSLAHLLTKMDDKTHISSSSMSYITSPSSSSSSPSSSSSSSSLSFSSSQERNLKIDVNNDNKSNNNNDNNNSNNNDNNNNNRSNNDNENNNNNRNNSNGNHFAPNNNVPVGSDHKKPIHDQYIVKKPTNQTEFDWQVFQQQAFLQQQLAQHNLQAYLSSLNPETISNQSPSKSSSISTASSHSDPIPIGMTQTPAPYPQTSRILPHQQAPQLLQPQQTQQLPQQHIPSPQQFTENNFTNQLNNSIINGSSLPSSIFSNPSDENKHLRPIEQSDFSTSPIRTEYNVNILSSMPASIAGHSIPANVKQARNGSSSGDILFSNGAHDMINNISTWTNNSVLDALNSKSLLQTIFPQGQDPSSLTMDKQQQEQQQEQQQQQLPEMCPENNLQQAQNDPSYNRNLFMMSNQNGVQQYNLEDTERNRQKTQVGTNSATTMHFENVIPTAASADIRKKRSNWDNMMTSGPVEDFWTINDDYGFLT</sequence>
<evidence type="ECO:0000259" key="10">
    <source>
        <dbReference type="PROSITE" id="PS50048"/>
    </source>
</evidence>
<feature type="compositionally biased region" description="Low complexity" evidence="9">
    <location>
        <begin position="911"/>
        <end position="951"/>
    </location>
</feature>
<gene>
    <name evidence="11" type="ORF">SU7_2306</name>
</gene>
<keyword evidence="8" id="KW-0175">Coiled coil</keyword>
<dbReference type="FunFam" id="4.10.240.10:FF:000048">
    <property type="entry name" value="YLR278C"/>
    <property type="match status" value="1"/>
</dbReference>
<dbReference type="InterPro" id="IPR007219">
    <property type="entry name" value="XnlR_reg_dom"/>
</dbReference>
<protein>
    <submittedName>
        <fullName evidence="11">YLR278C</fullName>
    </submittedName>
</protein>
<dbReference type="CDD" id="cd12148">
    <property type="entry name" value="fungal_TF_MHR"/>
    <property type="match status" value="1"/>
</dbReference>
<keyword evidence="4" id="KW-0805">Transcription regulation</keyword>
<accession>J8PYU1</accession>
<dbReference type="GO" id="GO:0005634">
    <property type="term" value="C:nucleus"/>
    <property type="evidence" value="ECO:0007669"/>
    <property type="project" value="UniProtKB-SubCell"/>
</dbReference>
<dbReference type="GO" id="GO:0045944">
    <property type="term" value="P:positive regulation of transcription by RNA polymerase II"/>
    <property type="evidence" value="ECO:0007669"/>
    <property type="project" value="TreeGrafter"/>
</dbReference>
<keyword evidence="7" id="KW-0539">Nucleus</keyword>
<feature type="compositionally biased region" description="Polar residues" evidence="9">
    <location>
        <begin position="1202"/>
        <end position="1215"/>
    </location>
</feature>
<keyword evidence="12" id="KW-1185">Reference proteome</keyword>
<feature type="compositionally biased region" description="Low complexity" evidence="9">
    <location>
        <begin position="773"/>
        <end position="802"/>
    </location>
</feature>
<feature type="compositionally biased region" description="Low complexity" evidence="9">
    <location>
        <begin position="870"/>
        <end position="899"/>
    </location>
</feature>
<dbReference type="PANTHER" id="PTHR47782:SF12">
    <property type="entry name" value="ZN(II)2CYS6 TRANSCRIPTION FACTOR (EUROFUNG)"/>
    <property type="match status" value="1"/>
</dbReference>
<evidence type="ECO:0000256" key="2">
    <source>
        <dbReference type="ARBA" id="ARBA00022723"/>
    </source>
</evidence>
<dbReference type="Gene3D" id="4.10.240.10">
    <property type="entry name" value="Zn(2)-C6 fungal-type DNA-binding domain"/>
    <property type="match status" value="1"/>
</dbReference>